<evidence type="ECO:0000313" key="1">
    <source>
        <dbReference type="EMBL" id="PVH99796.1"/>
    </source>
</evidence>
<evidence type="ECO:0000313" key="2">
    <source>
        <dbReference type="Proteomes" id="UP000244855"/>
    </source>
</evidence>
<reference evidence="1 2" key="1">
    <citation type="journal article" date="2018" name="Sci. Rep.">
        <title>Comparative genomics provides insights into the lifestyle and reveals functional heterogeneity of dark septate endophytic fungi.</title>
        <authorList>
            <person name="Knapp D.G."/>
            <person name="Nemeth J.B."/>
            <person name="Barry K."/>
            <person name="Hainaut M."/>
            <person name="Henrissat B."/>
            <person name="Johnson J."/>
            <person name="Kuo A."/>
            <person name="Lim J.H.P."/>
            <person name="Lipzen A."/>
            <person name="Nolan M."/>
            <person name="Ohm R.A."/>
            <person name="Tamas L."/>
            <person name="Grigoriev I.V."/>
            <person name="Spatafora J.W."/>
            <person name="Nagy L.G."/>
            <person name="Kovacs G.M."/>
        </authorList>
    </citation>
    <scope>NUCLEOTIDE SEQUENCE [LARGE SCALE GENOMIC DNA]</scope>
    <source>
        <strain evidence="1 2">DSE2036</strain>
    </source>
</reference>
<protein>
    <recommendedName>
        <fullName evidence="3">EthD domain-containing protein</fullName>
    </recommendedName>
</protein>
<organism evidence="1 2">
    <name type="scientific">Periconia macrospinosa</name>
    <dbReference type="NCBI Taxonomy" id="97972"/>
    <lineage>
        <taxon>Eukaryota</taxon>
        <taxon>Fungi</taxon>
        <taxon>Dikarya</taxon>
        <taxon>Ascomycota</taxon>
        <taxon>Pezizomycotina</taxon>
        <taxon>Dothideomycetes</taxon>
        <taxon>Pleosporomycetidae</taxon>
        <taxon>Pleosporales</taxon>
        <taxon>Massarineae</taxon>
        <taxon>Periconiaceae</taxon>
        <taxon>Periconia</taxon>
    </lineage>
</organism>
<sequence length="251" mass="28115">MSTFTTTVTEAVKPRKQGLLFVGARFTSFDLPYPDYARWYDEIHIPHLISMKGCRAAMRYARITEPSVDGRDTKQSTLMPYATLYPIHDVDWVYSEEFDTAKDSTDADYLPGRSAFKSVEFEGRTYEFIGGSPLMGGGEGKEAAKFAVVTNYKSKSAEGEYIEKFFGTMSALPGCRGTTRYVYCEVQRPDFTEKFAASGQWPARNCVIHGFDVEKAELESVYRARDEIASQLSDPSTLDVAIYELVFGMGG</sequence>
<name>A0A2V1DNT1_9PLEO</name>
<gene>
    <name evidence="1" type="ORF">DM02DRAFT_656079</name>
</gene>
<evidence type="ECO:0008006" key="3">
    <source>
        <dbReference type="Google" id="ProtNLM"/>
    </source>
</evidence>
<dbReference type="EMBL" id="KZ805385">
    <property type="protein sequence ID" value="PVH99796.1"/>
    <property type="molecule type" value="Genomic_DNA"/>
</dbReference>
<proteinExistence type="predicted"/>
<accession>A0A2V1DNT1</accession>
<dbReference type="Proteomes" id="UP000244855">
    <property type="component" value="Unassembled WGS sequence"/>
</dbReference>
<dbReference type="AlphaFoldDB" id="A0A2V1DNT1"/>
<keyword evidence="2" id="KW-1185">Reference proteome</keyword>
<dbReference type="OrthoDB" id="2851338at2759"/>